<dbReference type="Proteomes" id="UP000552709">
    <property type="component" value="Unassembled WGS sequence"/>
</dbReference>
<evidence type="ECO:0000313" key="2">
    <source>
        <dbReference type="EMBL" id="MBB5361865.1"/>
    </source>
</evidence>
<comment type="caution">
    <text evidence="2">The sequence shown here is derived from an EMBL/GenBank/DDBJ whole genome shotgun (WGS) entry which is preliminary data.</text>
</comment>
<dbReference type="AlphaFoldDB" id="A0A7W8JRG3"/>
<protein>
    <submittedName>
        <fullName evidence="2">Uncharacterized protein</fullName>
    </submittedName>
</protein>
<gene>
    <name evidence="2" type="ORF">HNQ08_000950</name>
</gene>
<keyword evidence="1" id="KW-0812">Transmembrane</keyword>
<keyword evidence="3" id="KW-1185">Reference proteome</keyword>
<evidence type="ECO:0000313" key="3">
    <source>
        <dbReference type="Proteomes" id="UP000552709"/>
    </source>
</evidence>
<name>A0A7W8JRG3_9DEIO</name>
<sequence length="34" mass="3968">MTAQDSCRRIRLVPSGSLMTYIYLTFQTAFVKLR</sequence>
<proteinExistence type="predicted"/>
<keyword evidence="1" id="KW-1133">Transmembrane helix</keyword>
<reference evidence="2 3" key="1">
    <citation type="submission" date="2020-08" db="EMBL/GenBank/DDBJ databases">
        <title>Genomic Encyclopedia of Type Strains, Phase IV (KMG-IV): sequencing the most valuable type-strain genomes for metagenomic binning, comparative biology and taxonomic classification.</title>
        <authorList>
            <person name="Goeker M."/>
        </authorList>
    </citation>
    <scope>NUCLEOTIDE SEQUENCE [LARGE SCALE GENOMIC DNA]</scope>
    <source>
        <strain evidence="2 3">DSM 27939</strain>
    </source>
</reference>
<organism evidence="2 3">
    <name type="scientific">Deinococcus humi</name>
    <dbReference type="NCBI Taxonomy" id="662880"/>
    <lineage>
        <taxon>Bacteria</taxon>
        <taxon>Thermotogati</taxon>
        <taxon>Deinococcota</taxon>
        <taxon>Deinococci</taxon>
        <taxon>Deinococcales</taxon>
        <taxon>Deinococcaceae</taxon>
        <taxon>Deinococcus</taxon>
    </lineage>
</organism>
<evidence type="ECO:0000256" key="1">
    <source>
        <dbReference type="SAM" id="Phobius"/>
    </source>
</evidence>
<keyword evidence="1" id="KW-0472">Membrane</keyword>
<accession>A0A7W8JRG3</accession>
<dbReference type="EMBL" id="JACHFL010000002">
    <property type="protein sequence ID" value="MBB5361865.1"/>
    <property type="molecule type" value="Genomic_DNA"/>
</dbReference>
<feature type="transmembrane region" description="Helical" evidence="1">
    <location>
        <begin position="12"/>
        <end position="31"/>
    </location>
</feature>